<comment type="caution">
    <text evidence="2">The sequence shown here is derived from an EMBL/GenBank/DDBJ whole genome shotgun (WGS) entry which is preliminary data.</text>
</comment>
<evidence type="ECO:0000313" key="3">
    <source>
        <dbReference type="Proteomes" id="UP001213000"/>
    </source>
</evidence>
<feature type="transmembrane region" description="Helical" evidence="1">
    <location>
        <begin position="38"/>
        <end position="55"/>
    </location>
</feature>
<keyword evidence="1" id="KW-0812">Transmembrane</keyword>
<organism evidence="2 3">
    <name type="scientific">Leucocoprinus birnbaumii</name>
    <dbReference type="NCBI Taxonomy" id="56174"/>
    <lineage>
        <taxon>Eukaryota</taxon>
        <taxon>Fungi</taxon>
        <taxon>Dikarya</taxon>
        <taxon>Basidiomycota</taxon>
        <taxon>Agaricomycotina</taxon>
        <taxon>Agaricomycetes</taxon>
        <taxon>Agaricomycetidae</taxon>
        <taxon>Agaricales</taxon>
        <taxon>Agaricineae</taxon>
        <taxon>Agaricaceae</taxon>
        <taxon>Leucocoprinus</taxon>
    </lineage>
</organism>
<proteinExistence type="predicted"/>
<gene>
    <name evidence="2" type="ORF">NP233_g2937</name>
</gene>
<name>A0AAD5YUE6_9AGAR</name>
<dbReference type="Proteomes" id="UP001213000">
    <property type="component" value="Unassembled WGS sequence"/>
</dbReference>
<dbReference type="AlphaFoldDB" id="A0AAD5YUE6"/>
<evidence type="ECO:0000256" key="1">
    <source>
        <dbReference type="SAM" id="Phobius"/>
    </source>
</evidence>
<feature type="transmembrane region" description="Helical" evidence="1">
    <location>
        <begin position="6"/>
        <end position="26"/>
    </location>
</feature>
<sequence length="72" mass="8100">MLVELFALEFIWSAISIATTSFSGIVRTISVNRVISNLAPSIWIIAYLLVVYRVSTGRAWKKDTEEKLSLLP</sequence>
<reference evidence="2" key="1">
    <citation type="submission" date="2022-07" db="EMBL/GenBank/DDBJ databases">
        <title>Genome Sequence of Leucocoprinus birnbaumii.</title>
        <authorList>
            <person name="Buettner E."/>
        </authorList>
    </citation>
    <scope>NUCLEOTIDE SEQUENCE</scope>
    <source>
        <strain evidence="2">VT141</strain>
    </source>
</reference>
<keyword evidence="3" id="KW-1185">Reference proteome</keyword>
<accession>A0AAD5YUE6</accession>
<keyword evidence="1" id="KW-0472">Membrane</keyword>
<protein>
    <submittedName>
        <fullName evidence="2">Uncharacterized protein</fullName>
    </submittedName>
</protein>
<dbReference type="EMBL" id="JANIEX010000133">
    <property type="protein sequence ID" value="KAJ3572666.1"/>
    <property type="molecule type" value="Genomic_DNA"/>
</dbReference>
<keyword evidence="1" id="KW-1133">Transmembrane helix</keyword>
<evidence type="ECO:0000313" key="2">
    <source>
        <dbReference type="EMBL" id="KAJ3572666.1"/>
    </source>
</evidence>